<organism evidence="2 3">
    <name type="scientific">Litomosoides sigmodontis</name>
    <name type="common">Filarial nematode worm</name>
    <dbReference type="NCBI Taxonomy" id="42156"/>
    <lineage>
        <taxon>Eukaryota</taxon>
        <taxon>Metazoa</taxon>
        <taxon>Ecdysozoa</taxon>
        <taxon>Nematoda</taxon>
        <taxon>Chromadorea</taxon>
        <taxon>Rhabditida</taxon>
        <taxon>Spirurina</taxon>
        <taxon>Spiruromorpha</taxon>
        <taxon>Filarioidea</taxon>
        <taxon>Onchocercidae</taxon>
        <taxon>Litomosoides</taxon>
    </lineage>
</organism>
<feature type="region of interest" description="Disordered" evidence="1">
    <location>
        <begin position="463"/>
        <end position="494"/>
    </location>
</feature>
<feature type="region of interest" description="Disordered" evidence="1">
    <location>
        <begin position="579"/>
        <end position="598"/>
    </location>
</feature>
<sequence>MSSNYEIYEKIKFLAFLILIIAIDDNFMEATNRQITVGQYFFPRTTLLSDYTWHRSAHALANPIYDGIVLLPQAKQQSTKYQQQREQRQRQQQQQRHQNTGGRESNVHLYPIPSRIFYKNRFKSFRDSRPAQRSLFYDKKTGQYRSGDEINGTLTVIQHDEAMTDIHIKVNANDTDDIHATVINKTPASMVTGDQGGYGYGGYVGRVTIDITDSDSTKGSTAVESNQISGRLQENNKFSNFFTDAESGFHLETHANQSSGQLFRSNTEIFNQILKVRKDIDGLRREIQKVKEFVQQINFNFSENSIRAFDKTTLIDNSEDADFRSRQFANNYSSKRVSAYNRASKPTYIVFPRKSSINGSMLMSRLQANAGASVLENRTFRTHRDENDDYVGNSTILPAELSFKLNGERILNKKRIAEANKNRSLKSGNEGSENLVVANSSSNDKMKLNTVAASNERCSRRTGKVVQKCEERRSKDEMSRSEGRQLPPQPHPATSANFQLLVTVLLPRSEKEAPTVSVTEAYQPFSITRYTARAKINFNKGIDEFISFNRSKPEPRARQLFNPLPATFISGHTFSHVTQPTLHLSPSSTRSPTPSQSANSSRALILSFASPITSKTFGQAVVTRSPFLLSPTTVSSTVTTLIIGTTTTTAITAPTTANSATITSTSTVTAPTTTTTATTTTTT</sequence>
<keyword evidence="3" id="KW-1185">Reference proteome</keyword>
<dbReference type="Proteomes" id="UP000277928">
    <property type="component" value="Unassembled WGS sequence"/>
</dbReference>
<dbReference type="OrthoDB" id="5870441at2759"/>
<evidence type="ECO:0000256" key="1">
    <source>
        <dbReference type="SAM" id="MobiDB-lite"/>
    </source>
</evidence>
<evidence type="ECO:0000313" key="2">
    <source>
        <dbReference type="EMBL" id="VDM92616.1"/>
    </source>
</evidence>
<dbReference type="AlphaFoldDB" id="A0A3P7K1N3"/>
<protein>
    <submittedName>
        <fullName evidence="2">Uncharacterized protein</fullName>
    </submittedName>
</protein>
<name>A0A3P7K1N3_LITSI</name>
<gene>
    <name evidence="2" type="ORF">NLS_LOCUS9861</name>
</gene>
<feature type="compositionally biased region" description="Basic and acidic residues" evidence="1">
    <location>
        <begin position="467"/>
        <end position="483"/>
    </location>
</feature>
<feature type="compositionally biased region" description="Low complexity" evidence="1">
    <location>
        <begin position="580"/>
        <end position="597"/>
    </location>
</feature>
<proteinExistence type="predicted"/>
<evidence type="ECO:0000313" key="3">
    <source>
        <dbReference type="Proteomes" id="UP000277928"/>
    </source>
</evidence>
<feature type="non-terminal residue" evidence="2">
    <location>
        <position position="683"/>
    </location>
</feature>
<dbReference type="EMBL" id="UYRX01002040">
    <property type="protein sequence ID" value="VDM92616.1"/>
    <property type="molecule type" value="Genomic_DNA"/>
</dbReference>
<reference evidence="2 3" key="1">
    <citation type="submission" date="2018-08" db="EMBL/GenBank/DDBJ databases">
        <authorList>
            <person name="Laetsch R D."/>
            <person name="Stevens L."/>
            <person name="Kumar S."/>
            <person name="Blaxter L. M."/>
        </authorList>
    </citation>
    <scope>NUCLEOTIDE SEQUENCE [LARGE SCALE GENOMIC DNA]</scope>
</reference>
<accession>A0A3P7K1N3</accession>
<dbReference type="STRING" id="42156.A0A3P7K1N3"/>
<feature type="region of interest" description="Disordered" evidence="1">
    <location>
        <begin position="76"/>
        <end position="107"/>
    </location>
</feature>